<proteinExistence type="predicted"/>
<reference evidence="2 3" key="1">
    <citation type="submission" date="2023-04" db="EMBL/GenBank/DDBJ databases">
        <title>Forest soil microbial communities from Buena Vista Peninsula, Colon Province, Panama.</title>
        <authorList>
            <person name="Bouskill N."/>
        </authorList>
    </citation>
    <scope>NUCLEOTIDE SEQUENCE [LARGE SCALE GENOMIC DNA]</scope>
    <source>
        <strain evidence="2 3">AC80</strain>
    </source>
</reference>
<feature type="transmembrane region" description="Helical" evidence="1">
    <location>
        <begin position="125"/>
        <end position="146"/>
    </location>
</feature>
<gene>
    <name evidence="2" type="ORF">M2272_001260</name>
</gene>
<keyword evidence="3" id="KW-1185">Reference proteome</keyword>
<sequence length="164" mass="17286">MTSQEIAAAVETELRAIERRVFEDVWISTPRTRTLAALATTLAVTAPALQASSKFSGAETHNGHWISLVTVVLFTLAAVASAFALVRRRFRWCCVATYMSALAAVGGAGAFWWHHTAQTATWLPAIALGGLTSAALTAGWLGVCLAPVTSSQPDMRAAGNSAVE</sequence>
<keyword evidence="1" id="KW-0812">Transmembrane</keyword>
<evidence type="ECO:0000313" key="3">
    <source>
        <dbReference type="Proteomes" id="UP001160130"/>
    </source>
</evidence>
<feature type="transmembrane region" description="Helical" evidence="1">
    <location>
        <begin position="93"/>
        <end position="113"/>
    </location>
</feature>
<dbReference type="Proteomes" id="UP001160130">
    <property type="component" value="Unassembled WGS sequence"/>
</dbReference>
<comment type="caution">
    <text evidence="2">The sequence shown here is derived from an EMBL/GenBank/DDBJ whole genome shotgun (WGS) entry which is preliminary data.</text>
</comment>
<keyword evidence="1" id="KW-1133">Transmembrane helix</keyword>
<keyword evidence="1" id="KW-0472">Membrane</keyword>
<organism evidence="2 3">
    <name type="scientific">Mycolicibacterium frederiksbergense</name>
    <dbReference type="NCBI Taxonomy" id="117567"/>
    <lineage>
        <taxon>Bacteria</taxon>
        <taxon>Bacillati</taxon>
        <taxon>Actinomycetota</taxon>
        <taxon>Actinomycetes</taxon>
        <taxon>Mycobacteriales</taxon>
        <taxon>Mycobacteriaceae</taxon>
        <taxon>Mycolicibacterium</taxon>
    </lineage>
</organism>
<evidence type="ECO:0008006" key="4">
    <source>
        <dbReference type="Google" id="ProtNLM"/>
    </source>
</evidence>
<protein>
    <recommendedName>
        <fullName evidence="4">DUF1109 domain-containing protein</fullName>
    </recommendedName>
</protein>
<evidence type="ECO:0000256" key="1">
    <source>
        <dbReference type="SAM" id="Phobius"/>
    </source>
</evidence>
<dbReference type="EMBL" id="JARXVE010000002">
    <property type="protein sequence ID" value="MDH6194631.1"/>
    <property type="molecule type" value="Genomic_DNA"/>
</dbReference>
<feature type="transmembrane region" description="Helical" evidence="1">
    <location>
        <begin position="65"/>
        <end position="86"/>
    </location>
</feature>
<dbReference type="RefSeq" id="WP_280831301.1">
    <property type="nucleotide sequence ID" value="NZ_JARXVE010000002.1"/>
</dbReference>
<accession>A0ABT6KVB2</accession>
<name>A0ABT6KVB2_9MYCO</name>
<evidence type="ECO:0000313" key="2">
    <source>
        <dbReference type="EMBL" id="MDH6194631.1"/>
    </source>
</evidence>